<reference evidence="5" key="1">
    <citation type="submission" date="2016-10" db="EMBL/GenBank/DDBJ databases">
        <authorList>
            <person name="Varghese N."/>
            <person name="Submissions S."/>
        </authorList>
    </citation>
    <scope>NUCLEOTIDE SEQUENCE [LARGE SCALE GENOMIC DNA]</scope>
    <source>
        <strain evidence="5">KCTC 32247</strain>
    </source>
</reference>
<evidence type="ECO:0000313" key="4">
    <source>
        <dbReference type="EMBL" id="SDS23579.1"/>
    </source>
</evidence>
<dbReference type="AlphaFoldDB" id="A0A1H1QL04"/>
<dbReference type="PRINTS" id="PR00081">
    <property type="entry name" value="GDHRDH"/>
</dbReference>
<dbReference type="Pfam" id="PF00106">
    <property type="entry name" value="adh_short"/>
    <property type="match status" value="1"/>
</dbReference>
<dbReference type="InterPro" id="IPR020904">
    <property type="entry name" value="Sc_DH/Rdtase_CS"/>
</dbReference>
<evidence type="ECO:0000256" key="2">
    <source>
        <dbReference type="RuleBase" id="RU000363"/>
    </source>
</evidence>
<dbReference type="Gene3D" id="3.40.50.720">
    <property type="entry name" value="NAD(P)-binding Rossmann-like Domain"/>
    <property type="match status" value="1"/>
</dbReference>
<dbReference type="SMART" id="SM00822">
    <property type="entry name" value="PKS_KR"/>
    <property type="match status" value="1"/>
</dbReference>
<name>A0A1H1QL04_9PSED</name>
<dbReference type="GO" id="GO:0016616">
    <property type="term" value="F:oxidoreductase activity, acting on the CH-OH group of donors, NAD or NADP as acceptor"/>
    <property type="evidence" value="ECO:0007669"/>
    <property type="project" value="UniProtKB-ARBA"/>
</dbReference>
<dbReference type="PANTHER" id="PTHR42760">
    <property type="entry name" value="SHORT-CHAIN DEHYDROGENASES/REDUCTASES FAMILY MEMBER"/>
    <property type="match status" value="1"/>
</dbReference>
<dbReference type="PROSITE" id="PS00061">
    <property type="entry name" value="ADH_SHORT"/>
    <property type="match status" value="1"/>
</dbReference>
<evidence type="ECO:0000313" key="5">
    <source>
        <dbReference type="Proteomes" id="UP000243359"/>
    </source>
</evidence>
<dbReference type="RefSeq" id="WP_090348238.1">
    <property type="nucleotide sequence ID" value="NZ_LT629751.1"/>
</dbReference>
<dbReference type="EMBL" id="LT629751">
    <property type="protein sequence ID" value="SDS23579.1"/>
    <property type="molecule type" value="Genomic_DNA"/>
</dbReference>
<dbReference type="InterPro" id="IPR057326">
    <property type="entry name" value="KR_dom"/>
</dbReference>
<dbReference type="FunFam" id="3.40.50.720:FF:000084">
    <property type="entry name" value="Short-chain dehydrogenase reductase"/>
    <property type="match status" value="1"/>
</dbReference>
<proteinExistence type="inferred from homology"/>
<dbReference type="STRING" id="1392877.SAMN05216221_1364"/>
<dbReference type="SUPFAM" id="SSF51735">
    <property type="entry name" value="NAD(P)-binding Rossmann-fold domains"/>
    <property type="match status" value="1"/>
</dbReference>
<comment type="similarity">
    <text evidence="1 2">Belongs to the short-chain dehydrogenases/reductases (SDR) family.</text>
</comment>
<sequence>MSQSTSLDFSLAGKIALVTGAGRGIGQGIALSLANAGADVAVADYDWSIAEEAAAKIRALGRRSVALQVDVSDPESVNSMMAQVKYQLGRLNVAVNNAGVVSIGKVAELPVSEWDRIMNINARGVFLCCQAEVRMMLEQKAGRIINIASIAGKVGFPDLAHYSASKFAVIGFTNAFAKEVARDGITVNALCPGVVGTGMWRGEEGLSARWSQPGETEEQSWERHQSTLLPQGEAQTVEDMGQLAVYLACAPHVTGQAIAVDGGFSL</sequence>
<keyword evidence="5" id="KW-1185">Reference proteome</keyword>
<accession>A0A1H1QL04</accession>
<gene>
    <name evidence="4" type="ORF">SAMN05216221_1364</name>
</gene>
<dbReference type="GO" id="GO:0030497">
    <property type="term" value="P:fatty acid elongation"/>
    <property type="evidence" value="ECO:0007669"/>
    <property type="project" value="TreeGrafter"/>
</dbReference>
<dbReference type="PANTHER" id="PTHR42760:SF96">
    <property type="entry name" value="3-OXOACYL-[ACYL-CARRIER-PROTEIN] REDUCTASE FABG"/>
    <property type="match status" value="1"/>
</dbReference>
<dbReference type="InterPro" id="IPR036291">
    <property type="entry name" value="NAD(P)-bd_dom_sf"/>
</dbReference>
<organism evidence="4 5">
    <name type="scientific">Pseudomonas oryzae</name>
    <dbReference type="NCBI Taxonomy" id="1392877"/>
    <lineage>
        <taxon>Bacteria</taxon>
        <taxon>Pseudomonadati</taxon>
        <taxon>Pseudomonadota</taxon>
        <taxon>Gammaproteobacteria</taxon>
        <taxon>Pseudomonadales</taxon>
        <taxon>Pseudomonadaceae</taxon>
        <taxon>Pseudomonas</taxon>
    </lineage>
</organism>
<feature type="domain" description="Ketoreductase" evidence="3">
    <location>
        <begin position="14"/>
        <end position="203"/>
    </location>
</feature>
<dbReference type="PRINTS" id="PR00080">
    <property type="entry name" value="SDRFAMILY"/>
</dbReference>
<protein>
    <submittedName>
        <fullName evidence="4">Meso-butanediol dehydrogenase / (S,S)-butanediol dehydrogenase / diacetyl reductase</fullName>
    </submittedName>
</protein>
<evidence type="ECO:0000256" key="1">
    <source>
        <dbReference type="ARBA" id="ARBA00006484"/>
    </source>
</evidence>
<dbReference type="InterPro" id="IPR002347">
    <property type="entry name" value="SDR_fam"/>
</dbReference>
<dbReference type="OrthoDB" id="9806974at2"/>
<evidence type="ECO:0000259" key="3">
    <source>
        <dbReference type="SMART" id="SM00822"/>
    </source>
</evidence>
<dbReference type="Proteomes" id="UP000243359">
    <property type="component" value="Chromosome I"/>
</dbReference>